<dbReference type="InterPro" id="IPR011095">
    <property type="entry name" value="Dala_Dala_lig_C"/>
</dbReference>
<evidence type="ECO:0000256" key="9">
    <source>
        <dbReference type="ARBA" id="ARBA00022984"/>
    </source>
</evidence>
<dbReference type="Pfam" id="PF01820">
    <property type="entry name" value="Dala_Dala_lig_N"/>
    <property type="match status" value="2"/>
</dbReference>
<dbReference type="Pfam" id="PF07478">
    <property type="entry name" value="Dala_Dala_lig_C"/>
    <property type="match status" value="3"/>
</dbReference>
<dbReference type="EC" id="6.3.2.4" evidence="4"/>
<dbReference type="InterPro" id="IPR013815">
    <property type="entry name" value="ATP_grasp_subdomain_1"/>
</dbReference>
<dbReference type="RefSeq" id="WP_187466889.1">
    <property type="nucleotide sequence ID" value="NZ_JACSIT010000104.1"/>
</dbReference>
<gene>
    <name evidence="16" type="ORF">H9S92_11630</name>
</gene>
<dbReference type="PROSITE" id="PS50975">
    <property type="entry name" value="ATP_GRASP"/>
    <property type="match status" value="2"/>
</dbReference>
<dbReference type="SUPFAM" id="SSF56059">
    <property type="entry name" value="Glutathione synthetase ATP-binding domain-like"/>
    <property type="match status" value="3"/>
</dbReference>
<dbReference type="GO" id="GO:0008360">
    <property type="term" value="P:regulation of cell shape"/>
    <property type="evidence" value="ECO:0007669"/>
    <property type="project" value="UniProtKB-KW"/>
</dbReference>
<dbReference type="PANTHER" id="PTHR23132">
    <property type="entry name" value="D-ALANINE--D-ALANINE LIGASE"/>
    <property type="match status" value="1"/>
</dbReference>
<dbReference type="GO" id="GO:0009252">
    <property type="term" value="P:peptidoglycan biosynthetic process"/>
    <property type="evidence" value="ECO:0007669"/>
    <property type="project" value="UniProtKB-KW"/>
</dbReference>
<reference evidence="16" key="1">
    <citation type="submission" date="2020-08" db="EMBL/GenBank/DDBJ databases">
        <title>Lewinella bacteria from marine environments.</title>
        <authorList>
            <person name="Zhong Y."/>
        </authorList>
    </citation>
    <scope>NUCLEOTIDE SEQUENCE</scope>
    <source>
        <strain evidence="16">KCTC 42187</strain>
    </source>
</reference>
<dbReference type="EMBL" id="JACSIT010000104">
    <property type="protein sequence ID" value="MBC6994819.1"/>
    <property type="molecule type" value="Genomic_DNA"/>
</dbReference>
<evidence type="ECO:0000256" key="1">
    <source>
        <dbReference type="ARBA" id="ARBA00001936"/>
    </source>
</evidence>
<name>A0A923PP01_9BACT</name>
<dbReference type="GO" id="GO:0005524">
    <property type="term" value="F:ATP binding"/>
    <property type="evidence" value="ECO:0007669"/>
    <property type="project" value="UniProtKB-UniRule"/>
</dbReference>
<evidence type="ECO:0000256" key="8">
    <source>
        <dbReference type="ARBA" id="ARBA00022960"/>
    </source>
</evidence>
<comment type="caution">
    <text evidence="16">The sequence shown here is derived from an EMBL/GenBank/DDBJ whole genome shotgun (WGS) entry which is preliminary data.</text>
</comment>
<evidence type="ECO:0000256" key="11">
    <source>
        <dbReference type="ARBA" id="ARBA00047614"/>
    </source>
</evidence>
<keyword evidence="9" id="KW-0573">Peptidoglycan synthesis</keyword>
<dbReference type="Gene3D" id="3.30.470.20">
    <property type="entry name" value="ATP-grasp fold, B domain"/>
    <property type="match status" value="3"/>
</dbReference>
<feature type="region of interest" description="Disordered" evidence="13">
    <location>
        <begin position="904"/>
        <end position="925"/>
    </location>
</feature>
<evidence type="ECO:0000256" key="6">
    <source>
        <dbReference type="ARBA" id="ARBA00022741"/>
    </source>
</evidence>
<keyword evidence="17" id="KW-1185">Reference proteome</keyword>
<keyword evidence="10" id="KW-0961">Cell wall biogenesis/degradation</keyword>
<evidence type="ECO:0000256" key="4">
    <source>
        <dbReference type="ARBA" id="ARBA00012216"/>
    </source>
</evidence>
<keyword evidence="5" id="KW-0436">Ligase</keyword>
<evidence type="ECO:0000256" key="5">
    <source>
        <dbReference type="ARBA" id="ARBA00022598"/>
    </source>
</evidence>
<evidence type="ECO:0000259" key="14">
    <source>
        <dbReference type="PROSITE" id="PS50975"/>
    </source>
</evidence>
<dbReference type="InterPro" id="IPR000291">
    <property type="entry name" value="D-Ala_lig_Van_CS"/>
</dbReference>
<dbReference type="Gene3D" id="3.30.1490.20">
    <property type="entry name" value="ATP-grasp fold, A domain"/>
    <property type="match status" value="2"/>
</dbReference>
<dbReference type="InterPro" id="IPR016185">
    <property type="entry name" value="PreATP-grasp_dom_sf"/>
</dbReference>
<feature type="domain" description="PASTA" evidence="15">
    <location>
        <begin position="1025"/>
        <end position="1091"/>
    </location>
</feature>
<dbReference type="SMART" id="SM00740">
    <property type="entry name" value="PASTA"/>
    <property type="match status" value="2"/>
</dbReference>
<dbReference type="CDD" id="cd06577">
    <property type="entry name" value="PASTA_pknB"/>
    <property type="match status" value="2"/>
</dbReference>
<comment type="cofactor">
    <cofactor evidence="1">
        <name>Mn(2+)</name>
        <dbReference type="ChEBI" id="CHEBI:29035"/>
    </cofactor>
</comment>
<keyword evidence="7 12" id="KW-0067">ATP-binding</keyword>
<dbReference type="GO" id="GO:0071555">
    <property type="term" value="P:cell wall organization"/>
    <property type="evidence" value="ECO:0007669"/>
    <property type="project" value="UniProtKB-KW"/>
</dbReference>
<organism evidence="16 17">
    <name type="scientific">Neolewinella lacunae</name>
    <dbReference type="NCBI Taxonomy" id="1517758"/>
    <lineage>
        <taxon>Bacteria</taxon>
        <taxon>Pseudomonadati</taxon>
        <taxon>Bacteroidota</taxon>
        <taxon>Saprospiria</taxon>
        <taxon>Saprospirales</taxon>
        <taxon>Lewinellaceae</taxon>
        <taxon>Neolewinella</taxon>
    </lineage>
</organism>
<comment type="catalytic activity">
    <reaction evidence="11">
        <text>2 D-alanine + ATP = D-alanyl-D-alanine + ADP + phosphate + H(+)</text>
        <dbReference type="Rhea" id="RHEA:11224"/>
        <dbReference type="ChEBI" id="CHEBI:15378"/>
        <dbReference type="ChEBI" id="CHEBI:30616"/>
        <dbReference type="ChEBI" id="CHEBI:43474"/>
        <dbReference type="ChEBI" id="CHEBI:57416"/>
        <dbReference type="ChEBI" id="CHEBI:57822"/>
        <dbReference type="ChEBI" id="CHEBI:456216"/>
        <dbReference type="EC" id="6.3.2.4"/>
    </reaction>
</comment>
<feature type="compositionally biased region" description="Pro residues" evidence="13">
    <location>
        <begin position="911"/>
        <end position="924"/>
    </location>
</feature>
<comment type="similarity">
    <text evidence="3">Belongs to the D-alanine--D-alanine ligase family.</text>
</comment>
<dbReference type="InterPro" id="IPR011761">
    <property type="entry name" value="ATP-grasp"/>
</dbReference>
<dbReference type="Proteomes" id="UP000650081">
    <property type="component" value="Unassembled WGS sequence"/>
</dbReference>
<dbReference type="GO" id="GO:0008716">
    <property type="term" value="F:D-alanine-D-alanine ligase activity"/>
    <property type="evidence" value="ECO:0007669"/>
    <property type="project" value="UniProtKB-EC"/>
</dbReference>
<dbReference type="PROSITE" id="PS00843">
    <property type="entry name" value="DALA_DALA_LIGASE_1"/>
    <property type="match status" value="1"/>
</dbReference>
<dbReference type="PANTHER" id="PTHR23132:SF0">
    <property type="entry name" value="D-ALANINE-D-ALANINE LIGASE FAMILY"/>
    <property type="match status" value="1"/>
</dbReference>
<keyword evidence="8" id="KW-0133">Cell shape</keyword>
<protein>
    <recommendedName>
        <fullName evidence="4">D-alanine--D-alanine ligase</fullName>
        <ecNumber evidence="4">6.3.2.4</ecNumber>
    </recommendedName>
</protein>
<evidence type="ECO:0000256" key="3">
    <source>
        <dbReference type="ARBA" id="ARBA00010871"/>
    </source>
</evidence>
<dbReference type="Pfam" id="PF03793">
    <property type="entry name" value="PASTA"/>
    <property type="match status" value="1"/>
</dbReference>
<dbReference type="InterPro" id="IPR011127">
    <property type="entry name" value="Dala_Dala_lig_N"/>
</dbReference>
<feature type="region of interest" description="Disordered" evidence="13">
    <location>
        <begin position="946"/>
        <end position="979"/>
    </location>
</feature>
<sequence>MSIKVGIFFGGPSREREISFAGGRTVYDNLDKELFEAIPIFVDSFRRWYLLDWHYLYRGTVRDFFPPIDLAPKSAHGFQVYQESLGPLDELSLEAMGRRVGRRIRRHELPELIDVAFLALHGEYGEDGQLQKELEYAGIPYTGSGVRASEIGMDKALQKELMANLGFAAPAIRVITKGDFDGSRVTEHFAVCEREIGWPMVVRPARQGSSIGVSILAQSDGLEAFERSVNAAFFREVLPVSEYEARDAYERLEYVRQLSDLRDGIAFPLDARRGDHELTLYTPDELFDYLEAAVAAPGQDPLIVFTGHQSEERVIVESFIDGKEFSCIVVRTPEGQAVALPPTEIVKPSNELFDYRSKYMPGRSRKVTPIELPTDRIQAIRAECERLFTELGFQVYARIDGFHTPGGGIYLNDPNTTSGMMPSSFFFHQAAEIGLNPSQFLTFIIRTSLRERGMQWGGPGAMEVADELGHQLDAALDAQRAAVTTKERIAVLLGGTSFERHISVESGRNVYEKLSSSEGYRPVPVFLTAAPGRPADWQLYQLPINLLLKDNADDIRDKVAKPTEHSVVADIRLACASITARFADPDVVFQPRPLTWQELPALADGVFIALHGRPGEDGQVQAKLEPLGLYYNGSGIASSRITIDKYATLHTLADAGLLVTQQWLATAAEFAAGPEAFFDAVEARFGYPLIAKPVDDGCSSAVKLIKSRPELLAYCHLTFQPAGMDTARCRQQMKLAAKDEWPIGKDTILFEKAITAAGADKFLEITGGMLTHRGVDGNRRYEVFEPSETLAGGEVLSLEEKFLAGEGQNLTPARLATDDYSYDYVAGQVRADLERAARAVGIEGYCRIDAFVRVFADGRVETIPIEINSLPGMTPATAIFHQAALAGYQPAEFIDRILQYGKSRRDTAPAAPTPPAAAPQPAPVPAAVTVSAATTPQATEVVFTDAAPEETSPAPALSAPYQPPRPAYDAPPDRSPLPRREGLLNSTIALFKSSYFWKNAGAALVFLLLCFLVLRVGLNWYTSHGKSTELPNFVGMMRTDAEDLGDKMGLKIEFEKGPFDPNRPAGEVVLQHPKAGSGVKKNRSIFLTILNDEAPLIRLPSLVGNYDYTNYSDRIAAIGHIKSRIREQVYDPKQEENSILYLYDGERKVTDADLRAGYEVKQGSTLDFVVTVRQTGEVEVPDIRCQQFGVVEFQLDASNLLVGTIHGDVANRAEAYVVRTEPAGGKMVPVGSKFDIYLSDALPDGCE</sequence>
<accession>A0A923PP01</accession>
<dbReference type="SUPFAM" id="SSF52440">
    <property type="entry name" value="PreATP-grasp domain"/>
    <property type="match status" value="2"/>
</dbReference>
<dbReference type="Gene3D" id="3.30.10.20">
    <property type="match status" value="2"/>
</dbReference>
<dbReference type="GO" id="GO:0046872">
    <property type="term" value="F:metal ion binding"/>
    <property type="evidence" value="ECO:0007669"/>
    <property type="project" value="InterPro"/>
</dbReference>
<feature type="domain" description="ATP-grasp" evidence="14">
    <location>
        <begin position="159"/>
        <end position="446"/>
    </location>
</feature>
<evidence type="ECO:0000256" key="12">
    <source>
        <dbReference type="PROSITE-ProRule" id="PRU00409"/>
    </source>
</evidence>
<evidence type="ECO:0000313" key="17">
    <source>
        <dbReference type="Proteomes" id="UP000650081"/>
    </source>
</evidence>
<evidence type="ECO:0000256" key="10">
    <source>
        <dbReference type="ARBA" id="ARBA00023316"/>
    </source>
</evidence>
<keyword evidence="6 12" id="KW-0547">Nucleotide-binding</keyword>
<evidence type="ECO:0000313" key="16">
    <source>
        <dbReference type="EMBL" id="MBC6994819.1"/>
    </source>
</evidence>
<evidence type="ECO:0000256" key="7">
    <source>
        <dbReference type="ARBA" id="ARBA00022840"/>
    </source>
</evidence>
<feature type="domain" description="PASTA" evidence="15">
    <location>
        <begin position="1174"/>
        <end position="1240"/>
    </location>
</feature>
<proteinExistence type="inferred from homology"/>
<dbReference type="PROSITE" id="PS51178">
    <property type="entry name" value="PASTA"/>
    <property type="match status" value="2"/>
</dbReference>
<dbReference type="AlphaFoldDB" id="A0A923PP01"/>
<evidence type="ECO:0000256" key="13">
    <source>
        <dbReference type="SAM" id="MobiDB-lite"/>
    </source>
</evidence>
<feature type="domain" description="ATP-grasp" evidence="14">
    <location>
        <begin position="649"/>
        <end position="899"/>
    </location>
</feature>
<evidence type="ECO:0000256" key="2">
    <source>
        <dbReference type="ARBA" id="ARBA00001946"/>
    </source>
</evidence>
<dbReference type="Gene3D" id="3.40.50.20">
    <property type="match status" value="2"/>
</dbReference>
<evidence type="ECO:0000259" key="15">
    <source>
        <dbReference type="PROSITE" id="PS51178"/>
    </source>
</evidence>
<dbReference type="InterPro" id="IPR005543">
    <property type="entry name" value="PASTA_dom"/>
</dbReference>
<comment type="cofactor">
    <cofactor evidence="2">
        <name>Mg(2+)</name>
        <dbReference type="ChEBI" id="CHEBI:18420"/>
    </cofactor>
</comment>